<dbReference type="InterPro" id="IPR010982">
    <property type="entry name" value="Lambda_DNA-bd_dom_sf"/>
</dbReference>
<dbReference type="InterPro" id="IPR000843">
    <property type="entry name" value="HTH_LacI"/>
</dbReference>
<comment type="caution">
    <text evidence="6">The sequence shown here is derived from an EMBL/GenBank/DDBJ whole genome shotgun (WGS) entry which is preliminary data.</text>
</comment>
<dbReference type="GO" id="GO:0000976">
    <property type="term" value="F:transcription cis-regulatory region binding"/>
    <property type="evidence" value="ECO:0007669"/>
    <property type="project" value="TreeGrafter"/>
</dbReference>
<dbReference type="Gene3D" id="1.10.260.40">
    <property type="entry name" value="lambda repressor-like DNA-binding domains"/>
    <property type="match status" value="1"/>
</dbReference>
<dbReference type="SUPFAM" id="SSF47413">
    <property type="entry name" value="lambda repressor-like DNA-binding domains"/>
    <property type="match status" value="1"/>
</dbReference>
<accession>A0AA90KIM6</accession>
<dbReference type="EMBL" id="JAAGKO020000046">
    <property type="protein sequence ID" value="MDI5966141.1"/>
    <property type="molecule type" value="Genomic_DNA"/>
</dbReference>
<evidence type="ECO:0000256" key="3">
    <source>
        <dbReference type="ARBA" id="ARBA00023163"/>
    </source>
</evidence>
<dbReference type="PANTHER" id="PTHR30146">
    <property type="entry name" value="LACI-RELATED TRANSCRIPTIONAL REPRESSOR"/>
    <property type="match status" value="1"/>
</dbReference>
<keyword evidence="3" id="KW-0804">Transcription</keyword>
<name>A0AA90KIM6_9ACTN</name>
<keyword evidence="2 6" id="KW-0238">DNA-binding</keyword>
<dbReference type="RefSeq" id="WP_271317968.1">
    <property type="nucleotide sequence ID" value="NZ_JAAGKO020000046.1"/>
</dbReference>
<sequence length="342" mass="35772">MAAAGKRPTIADVARLAGVSPSAVSFAFNNRPGLSDETRARILSAAERVGWQPSRTARALSRGRAGALGLVLTREPELIGADPFFSTFIAGVESVLTARGHGLMLNVAAPAQEAATYRRLAADRRVDGVLITDLRVGDPRPALVTALRMPAVVVGDREFCGGLCSVDLDDRPAFAEAVDHLARLGHRRIAHVAGPAEFRHAQRRREAWAAALTAAGLPQGPVLTGGFSAEGGARATRELLALTPRPTAVVYANDLSAIAGIAVAQEAGFAVPGDLSVVGYDDTPLAAYTHPRLTTARADIHRWGAVAAQTLHTVIERGTAPHVALDPSTLTLRESTGPAPGR</sequence>
<dbReference type="EMBL" id="JABXJJ020000036">
    <property type="protein sequence ID" value="MDI5972764.1"/>
    <property type="molecule type" value="Genomic_DNA"/>
</dbReference>
<evidence type="ECO:0000313" key="7">
    <source>
        <dbReference type="Proteomes" id="UP001156398"/>
    </source>
</evidence>
<dbReference type="AlphaFoldDB" id="A0AA90KIM6"/>
<gene>
    <name evidence="5" type="ORF">POF43_025995</name>
    <name evidence="6" type="ORF">POF50_026055</name>
</gene>
<keyword evidence="7" id="KW-1185">Reference proteome</keyword>
<evidence type="ECO:0000259" key="4">
    <source>
        <dbReference type="PROSITE" id="PS50932"/>
    </source>
</evidence>
<organism evidence="6">
    <name type="scientific">Streptantibioticus silvisoli</name>
    <dbReference type="NCBI Taxonomy" id="2705255"/>
    <lineage>
        <taxon>Bacteria</taxon>
        <taxon>Bacillati</taxon>
        <taxon>Actinomycetota</taxon>
        <taxon>Actinomycetes</taxon>
        <taxon>Kitasatosporales</taxon>
        <taxon>Streptomycetaceae</taxon>
        <taxon>Streptantibioticus</taxon>
    </lineage>
</organism>
<feature type="domain" description="HTH lacI-type" evidence="4">
    <location>
        <begin position="8"/>
        <end position="62"/>
    </location>
</feature>
<dbReference type="InterPro" id="IPR028082">
    <property type="entry name" value="Peripla_BP_I"/>
</dbReference>
<dbReference type="SUPFAM" id="SSF53822">
    <property type="entry name" value="Periplasmic binding protein-like I"/>
    <property type="match status" value="1"/>
</dbReference>
<keyword evidence="1" id="KW-0805">Transcription regulation</keyword>
<dbReference type="CDD" id="cd01392">
    <property type="entry name" value="HTH_LacI"/>
    <property type="match status" value="1"/>
</dbReference>
<dbReference type="Proteomes" id="UP001156398">
    <property type="component" value="Unassembled WGS sequence"/>
</dbReference>
<evidence type="ECO:0000256" key="1">
    <source>
        <dbReference type="ARBA" id="ARBA00023015"/>
    </source>
</evidence>
<dbReference type="PROSITE" id="PS50932">
    <property type="entry name" value="HTH_LACI_2"/>
    <property type="match status" value="1"/>
</dbReference>
<dbReference type="Pfam" id="PF00356">
    <property type="entry name" value="LacI"/>
    <property type="match status" value="1"/>
</dbReference>
<protein>
    <submittedName>
        <fullName evidence="6">LacI family DNA-binding transcriptional regulator</fullName>
    </submittedName>
</protein>
<evidence type="ECO:0000313" key="6">
    <source>
        <dbReference type="EMBL" id="MDI5972764.1"/>
    </source>
</evidence>
<dbReference type="InterPro" id="IPR046335">
    <property type="entry name" value="LacI/GalR-like_sensor"/>
</dbReference>
<evidence type="ECO:0000313" key="5">
    <source>
        <dbReference type="EMBL" id="MDI5966141.1"/>
    </source>
</evidence>
<reference evidence="6 7" key="1">
    <citation type="submission" date="2023-05" db="EMBL/GenBank/DDBJ databases">
        <title>Streptantibioticus silvisoli sp. nov., acidotolerant actinomycetes 1 from pine litter.</title>
        <authorList>
            <person name="Swiecimska M."/>
            <person name="Golinska P."/>
            <person name="Sangal V."/>
            <person name="Wachnowicz B."/>
            <person name="Goodfellow M."/>
        </authorList>
    </citation>
    <scope>NUCLEOTIDE SEQUENCE</scope>
    <source>
        <strain evidence="6">SL13</strain>
        <strain evidence="5 7">SL54</strain>
    </source>
</reference>
<dbReference type="Pfam" id="PF13377">
    <property type="entry name" value="Peripla_BP_3"/>
    <property type="match status" value="1"/>
</dbReference>
<dbReference type="CDD" id="cd06267">
    <property type="entry name" value="PBP1_LacI_sugar_binding-like"/>
    <property type="match status" value="1"/>
</dbReference>
<evidence type="ECO:0000256" key="2">
    <source>
        <dbReference type="ARBA" id="ARBA00023125"/>
    </source>
</evidence>
<dbReference type="Gene3D" id="3.40.50.2300">
    <property type="match status" value="2"/>
</dbReference>
<dbReference type="PANTHER" id="PTHR30146:SF155">
    <property type="entry name" value="ALANINE RACEMASE"/>
    <property type="match status" value="1"/>
</dbReference>
<proteinExistence type="predicted"/>
<dbReference type="GO" id="GO:0003700">
    <property type="term" value="F:DNA-binding transcription factor activity"/>
    <property type="evidence" value="ECO:0007669"/>
    <property type="project" value="TreeGrafter"/>
</dbReference>
<dbReference type="SMART" id="SM00354">
    <property type="entry name" value="HTH_LACI"/>
    <property type="match status" value="1"/>
</dbReference>